<dbReference type="RefSeq" id="WP_189417945.1">
    <property type="nucleotide sequence ID" value="NZ_BMYZ01000001.1"/>
</dbReference>
<comment type="caution">
    <text evidence="2">The sequence shown here is derived from an EMBL/GenBank/DDBJ whole genome shotgun (WGS) entry which is preliminary data.</text>
</comment>
<evidence type="ECO:0000313" key="2">
    <source>
        <dbReference type="EMBL" id="GGY74331.1"/>
    </source>
</evidence>
<evidence type="ECO:0000313" key="3">
    <source>
        <dbReference type="Proteomes" id="UP000619761"/>
    </source>
</evidence>
<keyword evidence="3" id="KW-1185">Reference proteome</keyword>
<organism evidence="2 3">
    <name type="scientific">Cellvibrio zantedeschiae</name>
    <dbReference type="NCBI Taxonomy" id="1237077"/>
    <lineage>
        <taxon>Bacteria</taxon>
        <taxon>Pseudomonadati</taxon>
        <taxon>Pseudomonadota</taxon>
        <taxon>Gammaproteobacteria</taxon>
        <taxon>Cellvibrionales</taxon>
        <taxon>Cellvibrionaceae</taxon>
        <taxon>Cellvibrio</taxon>
    </lineage>
</organism>
<sequence length="226" mass="24476">MQIQKLTDKQKIFAIAVLVVVACASMLLVQVPQSEKGAHMWTAESIPVPQTVNSSPTMKAEMPTVVPAQSVQKFSPQSATAVAVNADVKSWTMGDVKTDTPKIPLSEKISDYAIVQLEQNPEQLPAVGQQIQLPMLNGQSVVANVESTTTNPNGDYTWSGHLQGYGTDYPVVMTYGEHSIFATITTPQGSFTMESIDGLGWLYKNPAEIELSNPGANDFLEVNEPH</sequence>
<evidence type="ECO:0000256" key="1">
    <source>
        <dbReference type="SAM" id="Phobius"/>
    </source>
</evidence>
<feature type="transmembrane region" description="Helical" evidence="1">
    <location>
        <begin position="12"/>
        <end position="31"/>
    </location>
</feature>
<dbReference type="Proteomes" id="UP000619761">
    <property type="component" value="Unassembled WGS sequence"/>
</dbReference>
<name>A0ABQ3B293_9GAMM</name>
<dbReference type="EMBL" id="BMYZ01000001">
    <property type="protein sequence ID" value="GGY74331.1"/>
    <property type="molecule type" value="Genomic_DNA"/>
</dbReference>
<gene>
    <name evidence="2" type="ORF">GCM10011613_19650</name>
</gene>
<accession>A0ABQ3B293</accession>
<keyword evidence="1" id="KW-1133">Transmembrane helix</keyword>
<reference evidence="3" key="1">
    <citation type="journal article" date="2019" name="Int. J. Syst. Evol. Microbiol.">
        <title>The Global Catalogue of Microorganisms (GCM) 10K type strain sequencing project: providing services to taxonomists for standard genome sequencing and annotation.</title>
        <authorList>
            <consortium name="The Broad Institute Genomics Platform"/>
            <consortium name="The Broad Institute Genome Sequencing Center for Infectious Disease"/>
            <person name="Wu L."/>
            <person name="Ma J."/>
        </authorList>
    </citation>
    <scope>NUCLEOTIDE SEQUENCE [LARGE SCALE GENOMIC DNA]</scope>
    <source>
        <strain evidence="3">KCTC 32239</strain>
    </source>
</reference>
<dbReference type="PROSITE" id="PS51257">
    <property type="entry name" value="PROKAR_LIPOPROTEIN"/>
    <property type="match status" value="1"/>
</dbReference>
<keyword evidence="1" id="KW-0812">Transmembrane</keyword>
<keyword evidence="1" id="KW-0472">Membrane</keyword>
<protein>
    <submittedName>
        <fullName evidence="2">Uncharacterized protein</fullName>
    </submittedName>
</protein>
<proteinExistence type="predicted"/>